<dbReference type="InterPro" id="IPR036597">
    <property type="entry name" value="Fido-like_dom_sf"/>
</dbReference>
<keyword evidence="3" id="KW-1185">Reference proteome</keyword>
<dbReference type="SUPFAM" id="SSF140931">
    <property type="entry name" value="Fic-like"/>
    <property type="match status" value="1"/>
</dbReference>
<dbReference type="PIRSF" id="PIRSF018297">
    <property type="entry name" value="Doc"/>
    <property type="match status" value="1"/>
</dbReference>
<accession>A0A431VLV0</accession>
<dbReference type="InterPro" id="IPR003812">
    <property type="entry name" value="Fido"/>
</dbReference>
<proteinExistence type="predicted"/>
<dbReference type="OrthoDB" id="9802752at2"/>
<evidence type="ECO:0000313" key="2">
    <source>
        <dbReference type="EMBL" id="RTR23123.1"/>
    </source>
</evidence>
<organism evidence="2 3">
    <name type="scientific">Deinococcus radiophilus</name>
    <dbReference type="NCBI Taxonomy" id="32062"/>
    <lineage>
        <taxon>Bacteria</taxon>
        <taxon>Thermotogati</taxon>
        <taxon>Deinococcota</taxon>
        <taxon>Deinococci</taxon>
        <taxon>Deinococcales</taxon>
        <taxon>Deinococcaceae</taxon>
        <taxon>Deinococcus</taxon>
    </lineage>
</organism>
<dbReference type="PANTHER" id="PTHR39426">
    <property type="entry name" value="HOMOLOGY TO DEATH-ON-CURING PROTEIN OF PHAGE P1"/>
    <property type="match status" value="1"/>
</dbReference>
<dbReference type="PROSITE" id="PS51459">
    <property type="entry name" value="FIDO"/>
    <property type="match status" value="1"/>
</dbReference>
<name>A0A431VLV0_9DEIO</name>
<dbReference type="Pfam" id="PF02661">
    <property type="entry name" value="Fic"/>
    <property type="match status" value="1"/>
</dbReference>
<reference evidence="2 3" key="1">
    <citation type="submission" date="2018-12" db="EMBL/GenBank/DDBJ databases">
        <title>Deinococcus radiophilus ATCC 27603 genome sequencing and assembly.</title>
        <authorList>
            <person name="Maclea K.S."/>
            <person name="Maynard C.R."/>
        </authorList>
    </citation>
    <scope>NUCLEOTIDE SEQUENCE [LARGE SCALE GENOMIC DNA]</scope>
    <source>
        <strain evidence="2 3">ATCC 27603</strain>
    </source>
</reference>
<comment type="caution">
    <text evidence="2">The sequence shown here is derived from an EMBL/GenBank/DDBJ whole genome shotgun (WGS) entry which is preliminary data.</text>
</comment>
<evidence type="ECO:0000259" key="1">
    <source>
        <dbReference type="PROSITE" id="PS51459"/>
    </source>
</evidence>
<feature type="domain" description="Fido" evidence="1">
    <location>
        <begin position="4"/>
        <end position="122"/>
    </location>
</feature>
<dbReference type="GO" id="GO:0016301">
    <property type="term" value="F:kinase activity"/>
    <property type="evidence" value="ECO:0007669"/>
    <property type="project" value="InterPro"/>
</dbReference>
<gene>
    <name evidence="2" type="ORF">EJ104_12560</name>
</gene>
<dbReference type="NCBIfam" id="TIGR01550">
    <property type="entry name" value="DOC_P1"/>
    <property type="match status" value="1"/>
</dbReference>
<evidence type="ECO:0000313" key="3">
    <source>
        <dbReference type="Proteomes" id="UP000277766"/>
    </source>
</evidence>
<protein>
    <submittedName>
        <fullName evidence="2">Type II toxin-antitoxin system death-on-curing family toxin</fullName>
    </submittedName>
</protein>
<dbReference type="RefSeq" id="WP_126353332.1">
    <property type="nucleotide sequence ID" value="NZ_CP086384.1"/>
</dbReference>
<dbReference type="Proteomes" id="UP000277766">
    <property type="component" value="Unassembled WGS sequence"/>
</dbReference>
<dbReference type="Gene3D" id="1.20.120.1870">
    <property type="entry name" value="Fic/DOC protein, Fido domain"/>
    <property type="match status" value="1"/>
</dbReference>
<dbReference type="InterPro" id="IPR006440">
    <property type="entry name" value="Doc"/>
</dbReference>
<dbReference type="InterPro" id="IPR053737">
    <property type="entry name" value="Type_II_TA_Toxin"/>
</dbReference>
<dbReference type="EMBL" id="RXPE01000042">
    <property type="protein sequence ID" value="RTR23123.1"/>
    <property type="molecule type" value="Genomic_DNA"/>
</dbReference>
<sequence>MIYFTEAEILYFHDRVLAQFGGTPGVRDRGLLRSALEQPAMSVFGQETHPTPELKAAAYLYHLARNHPFIDGNKRTAYTAMALFLRLNAIRFQANEDELFDLTLAVANGQMSKAEIAMWIAERR</sequence>
<dbReference type="AlphaFoldDB" id="A0A431VLV0"/>
<dbReference type="PANTHER" id="PTHR39426:SF1">
    <property type="entry name" value="HOMOLOGY TO DEATH-ON-CURING PROTEIN OF PHAGE P1"/>
    <property type="match status" value="1"/>
</dbReference>